<reference evidence="2 3" key="1">
    <citation type="submission" date="2019-02" db="EMBL/GenBank/DDBJ databases">
        <title>Deep-cultivation of Planctomycetes and their phenomic and genomic characterization uncovers novel biology.</title>
        <authorList>
            <person name="Wiegand S."/>
            <person name="Jogler M."/>
            <person name="Boedeker C."/>
            <person name="Pinto D."/>
            <person name="Vollmers J."/>
            <person name="Rivas-Marin E."/>
            <person name="Kohn T."/>
            <person name="Peeters S.H."/>
            <person name="Heuer A."/>
            <person name="Rast P."/>
            <person name="Oberbeckmann S."/>
            <person name="Bunk B."/>
            <person name="Jeske O."/>
            <person name="Meyerdierks A."/>
            <person name="Storesund J.E."/>
            <person name="Kallscheuer N."/>
            <person name="Luecker S."/>
            <person name="Lage O.M."/>
            <person name="Pohl T."/>
            <person name="Merkel B.J."/>
            <person name="Hornburger P."/>
            <person name="Mueller R.-W."/>
            <person name="Bruemmer F."/>
            <person name="Labrenz M."/>
            <person name="Spormann A.M."/>
            <person name="Op den Camp H."/>
            <person name="Overmann J."/>
            <person name="Amann R."/>
            <person name="Jetten M.S.M."/>
            <person name="Mascher T."/>
            <person name="Medema M.H."/>
            <person name="Devos D.P."/>
            <person name="Kaster A.-K."/>
            <person name="Ovreas L."/>
            <person name="Rohde M."/>
            <person name="Galperin M.Y."/>
            <person name="Jogler C."/>
        </authorList>
    </citation>
    <scope>NUCLEOTIDE SEQUENCE [LARGE SCALE GENOMIC DNA]</scope>
    <source>
        <strain evidence="2 3">HG66A1</strain>
    </source>
</reference>
<accession>A0A517PFY3</accession>
<protein>
    <submittedName>
        <fullName evidence="2">Uncharacterized protein</fullName>
    </submittedName>
</protein>
<evidence type="ECO:0000313" key="2">
    <source>
        <dbReference type="EMBL" id="QDT18265.1"/>
    </source>
</evidence>
<feature type="transmembrane region" description="Helical" evidence="1">
    <location>
        <begin position="329"/>
        <end position="351"/>
    </location>
</feature>
<organism evidence="2 3">
    <name type="scientific">Gimesia chilikensis</name>
    <dbReference type="NCBI Taxonomy" id="2605989"/>
    <lineage>
        <taxon>Bacteria</taxon>
        <taxon>Pseudomonadati</taxon>
        <taxon>Planctomycetota</taxon>
        <taxon>Planctomycetia</taxon>
        <taxon>Planctomycetales</taxon>
        <taxon>Planctomycetaceae</taxon>
        <taxon>Gimesia</taxon>
    </lineage>
</organism>
<sequence>MVYRGCSKFVKQGLCLLCFVAVFVCSFSRGWCDERGETEALTIESITRRIQDTKDRLLRDSQGLSLTYTLGAFANPEFEFGLSGNATICNIIKWPELYIDVTGVNVEDGSLFHRTSVYDFLHHRTVALDPQSQKATIYPARFFFSSGHSDYYKYLHMAEGHQFYRDGVPFTQEPTVPECFARGDYHVAGIEEIDGERCVHLQKPGDDIWISLDHGEYVHKREMTSGPGEPHPVETRVLSYRLVDPSTDFWIPQRIRRKDYYGPADDPDKQGQVKLGLEINVTEVSQGGIDEAIFVLNIPVGYHVSDLLVEEKYYVKQTAFEKLMDGSHWIISTLIVLALLIVVPLISFLLYSRRQARVE</sequence>
<name>A0A517PFY3_9PLAN</name>
<proteinExistence type="predicted"/>
<gene>
    <name evidence="2" type="ORF">HG66A1_00240</name>
</gene>
<evidence type="ECO:0000313" key="3">
    <source>
        <dbReference type="Proteomes" id="UP000320421"/>
    </source>
</evidence>
<keyword evidence="3" id="KW-1185">Reference proteome</keyword>
<dbReference type="AlphaFoldDB" id="A0A517PFY3"/>
<keyword evidence="1" id="KW-0812">Transmembrane</keyword>
<keyword evidence="1" id="KW-1133">Transmembrane helix</keyword>
<dbReference type="EMBL" id="CP036266">
    <property type="protein sequence ID" value="QDT18265.1"/>
    <property type="molecule type" value="Genomic_DNA"/>
</dbReference>
<evidence type="ECO:0000256" key="1">
    <source>
        <dbReference type="SAM" id="Phobius"/>
    </source>
</evidence>
<keyword evidence="1" id="KW-0472">Membrane</keyword>
<dbReference type="Proteomes" id="UP000320421">
    <property type="component" value="Chromosome"/>
</dbReference>